<dbReference type="EMBL" id="CABWMC010000023">
    <property type="protein sequence ID" value="VXC14079.1"/>
    <property type="molecule type" value="Genomic_DNA"/>
</dbReference>
<evidence type="ECO:0000313" key="2">
    <source>
        <dbReference type="Proteomes" id="UP000437562"/>
    </source>
</evidence>
<organism evidence="1 2">
    <name type="scientific">Bacillus mycoides</name>
    <dbReference type="NCBI Taxonomy" id="1405"/>
    <lineage>
        <taxon>Bacteria</taxon>
        <taxon>Bacillati</taxon>
        <taxon>Bacillota</taxon>
        <taxon>Bacilli</taxon>
        <taxon>Bacillales</taxon>
        <taxon>Bacillaceae</taxon>
        <taxon>Bacillus</taxon>
        <taxon>Bacillus cereus group</taxon>
    </lineage>
</organism>
<dbReference type="Proteomes" id="UP000437562">
    <property type="component" value="Unassembled WGS sequence"/>
</dbReference>
<evidence type="ECO:0000313" key="1">
    <source>
        <dbReference type="EMBL" id="VXC14079.1"/>
    </source>
</evidence>
<accession>A0A653W5H7</accession>
<reference evidence="1 2" key="1">
    <citation type="submission" date="2019-10" db="EMBL/GenBank/DDBJ databases">
        <authorList>
            <person name="Karimi E."/>
        </authorList>
    </citation>
    <scope>NUCLEOTIDE SEQUENCE [LARGE SCALE GENOMIC DNA]</scope>
    <source>
        <strain evidence="1">Bacillus sp. 71</strain>
    </source>
</reference>
<sequence>MCFNGFNLLYAFMNGAGPFENKEKTPYKVSSFDLEHFKFNNIRSRH</sequence>
<dbReference type="AlphaFoldDB" id="A0A653W5H7"/>
<name>A0A653W5H7_BACMY</name>
<proteinExistence type="predicted"/>
<protein>
    <submittedName>
        <fullName evidence="1">Uncharacterized protein</fullName>
    </submittedName>
</protein>
<gene>
    <name evidence="1" type="ORF">BACI71_30049</name>
</gene>